<accession>A0ABD2QI78</accession>
<evidence type="ECO:0000313" key="2">
    <source>
        <dbReference type="EMBL" id="KAL3319248.1"/>
    </source>
</evidence>
<sequence>MYPGENGEQQQVPHAKAFTQDRHFIPRPSHSHPNLLKNDEMPQAPINHYTIPPIRNVHLSKFAERPNDTSSSSVSSLAKQPVRESYFVILTFLSSPYML</sequence>
<gene>
    <name evidence="2" type="ORF">Ciccas_002087</name>
</gene>
<dbReference type="EMBL" id="JBJKFK010000154">
    <property type="protein sequence ID" value="KAL3319248.1"/>
    <property type="molecule type" value="Genomic_DNA"/>
</dbReference>
<evidence type="ECO:0000256" key="1">
    <source>
        <dbReference type="SAM" id="MobiDB-lite"/>
    </source>
</evidence>
<proteinExistence type="predicted"/>
<dbReference type="AlphaFoldDB" id="A0ABD2QI78"/>
<reference evidence="2 3" key="1">
    <citation type="submission" date="2024-11" db="EMBL/GenBank/DDBJ databases">
        <title>Adaptive evolution of stress response genes in parasites aligns with host niche diversity.</title>
        <authorList>
            <person name="Hahn C."/>
            <person name="Resl P."/>
        </authorList>
    </citation>
    <scope>NUCLEOTIDE SEQUENCE [LARGE SCALE GENOMIC DNA]</scope>
    <source>
        <strain evidence="2">EGGRZ-B1_66</strain>
        <tissue evidence="2">Body</tissue>
    </source>
</reference>
<organism evidence="2 3">
    <name type="scientific">Cichlidogyrus casuarinus</name>
    <dbReference type="NCBI Taxonomy" id="1844966"/>
    <lineage>
        <taxon>Eukaryota</taxon>
        <taxon>Metazoa</taxon>
        <taxon>Spiralia</taxon>
        <taxon>Lophotrochozoa</taxon>
        <taxon>Platyhelminthes</taxon>
        <taxon>Monogenea</taxon>
        <taxon>Monopisthocotylea</taxon>
        <taxon>Dactylogyridea</taxon>
        <taxon>Ancyrocephalidae</taxon>
        <taxon>Cichlidogyrus</taxon>
    </lineage>
</organism>
<feature type="region of interest" description="Disordered" evidence="1">
    <location>
        <begin position="24"/>
        <end position="48"/>
    </location>
</feature>
<comment type="caution">
    <text evidence="2">The sequence shown here is derived from an EMBL/GenBank/DDBJ whole genome shotgun (WGS) entry which is preliminary data.</text>
</comment>
<evidence type="ECO:0000313" key="3">
    <source>
        <dbReference type="Proteomes" id="UP001626550"/>
    </source>
</evidence>
<dbReference type="Proteomes" id="UP001626550">
    <property type="component" value="Unassembled WGS sequence"/>
</dbReference>
<keyword evidence="3" id="KW-1185">Reference proteome</keyword>
<name>A0ABD2QI78_9PLAT</name>
<protein>
    <submittedName>
        <fullName evidence="2">Uncharacterized protein</fullName>
    </submittedName>
</protein>